<accession>A0A937FBN5</accession>
<feature type="transmembrane region" description="Helical" evidence="7">
    <location>
        <begin position="285"/>
        <end position="302"/>
    </location>
</feature>
<feature type="transmembrane region" description="Helical" evidence="7">
    <location>
        <begin position="98"/>
        <end position="117"/>
    </location>
</feature>
<evidence type="ECO:0000256" key="6">
    <source>
        <dbReference type="ARBA" id="ARBA00023239"/>
    </source>
</evidence>
<feature type="transmembrane region" description="Helical" evidence="7">
    <location>
        <begin position="53"/>
        <end position="86"/>
    </location>
</feature>
<evidence type="ECO:0000256" key="1">
    <source>
        <dbReference type="ARBA" id="ARBA00004127"/>
    </source>
</evidence>
<sequence length="433" mass="50648">MVIFRVIFGLLLTAEAWGAIMTGWVKKAFITPKITFPFIDFSWLHPLPGDGMYYYYVIMGVAGVLVMLGLYYRVAMFTYAIMWAGVYFMQKTNYNNHYYLMVLLCFIMCTVPAHKYLSLDVKRKPSLKSLSCPQWCLWAFAFQMTLVYVFAAFAKMYPGWMKAETVGILFSGKTHYWLVGPLLAQKWFQLAVTYMGVLFDLFVGPGLLWKKTRKYAFWVAVFFHLFNSAVFQVGVFPYVGIVISIFFFNPETVRSIFLKGKPPLVLSKEDINSYYFKFSEGRKRFVVGIFVGYFVCQALLPLRHWLFNGDVNWTEEGHRISWRMMLRIKYGTVMFQVKDPATNETWSVRPTEYLTPKQAGKVASHPDMCWQFVQILKEEYADKGYPDVEIYAKGNVMLNRGKFQPLYDPEYNLAKAEWHHFKHSEWLLPLKQD</sequence>
<evidence type="ECO:0000256" key="4">
    <source>
        <dbReference type="ARBA" id="ARBA00023136"/>
    </source>
</evidence>
<feature type="transmembrane region" description="Helical" evidence="7">
    <location>
        <begin position="137"/>
        <end position="154"/>
    </location>
</feature>
<dbReference type="Proteomes" id="UP000659388">
    <property type="component" value="Unassembled WGS sequence"/>
</dbReference>
<dbReference type="SMART" id="SM00752">
    <property type="entry name" value="HTTM"/>
    <property type="match status" value="1"/>
</dbReference>
<feature type="transmembrane region" description="Helical" evidence="7">
    <location>
        <begin position="190"/>
        <end position="208"/>
    </location>
</feature>
<keyword evidence="2 7" id="KW-0812">Transmembrane</keyword>
<dbReference type="Pfam" id="PF05090">
    <property type="entry name" value="HTTM"/>
    <property type="match status" value="1"/>
</dbReference>
<name>A0A937FBN5_9BACT</name>
<dbReference type="GO" id="GO:0008488">
    <property type="term" value="F:gamma-glutamyl carboxylase activity"/>
    <property type="evidence" value="ECO:0007669"/>
    <property type="project" value="InterPro"/>
</dbReference>
<dbReference type="AlphaFoldDB" id="A0A937FBN5"/>
<dbReference type="Pfam" id="PF22777">
    <property type="entry name" value="VKGC_lumenal_dom"/>
    <property type="match status" value="1"/>
</dbReference>
<dbReference type="GO" id="GO:0012505">
    <property type="term" value="C:endomembrane system"/>
    <property type="evidence" value="ECO:0007669"/>
    <property type="project" value="UniProtKB-SubCell"/>
</dbReference>
<organism evidence="9 10">
    <name type="scientific">Fulvivirga sediminis</name>
    <dbReference type="NCBI Taxonomy" id="2803949"/>
    <lineage>
        <taxon>Bacteria</taxon>
        <taxon>Pseudomonadati</taxon>
        <taxon>Bacteroidota</taxon>
        <taxon>Cytophagia</taxon>
        <taxon>Cytophagales</taxon>
        <taxon>Fulvivirgaceae</taxon>
        <taxon>Fulvivirga</taxon>
    </lineage>
</organism>
<keyword evidence="3 7" id="KW-1133">Transmembrane helix</keyword>
<keyword evidence="4 7" id="KW-0472">Membrane</keyword>
<feature type="domain" description="HTTM-like" evidence="8">
    <location>
        <begin position="1"/>
        <end position="252"/>
    </location>
</feature>
<evidence type="ECO:0000259" key="8">
    <source>
        <dbReference type="SMART" id="SM00752"/>
    </source>
</evidence>
<dbReference type="PANTHER" id="PTHR12639">
    <property type="entry name" value="VITAMIN K-DEPENDENT GAMMA-CARBOXYLASE"/>
    <property type="match status" value="1"/>
</dbReference>
<dbReference type="InterPro" id="IPR053935">
    <property type="entry name" value="VKGC_lumenal_dom"/>
</dbReference>
<evidence type="ECO:0000256" key="2">
    <source>
        <dbReference type="ARBA" id="ARBA00022692"/>
    </source>
</evidence>
<keyword evidence="5" id="KW-1015">Disulfide bond</keyword>
<dbReference type="InterPro" id="IPR053934">
    <property type="entry name" value="HTTM_dom"/>
</dbReference>
<keyword evidence="10" id="KW-1185">Reference proteome</keyword>
<evidence type="ECO:0000256" key="3">
    <source>
        <dbReference type="ARBA" id="ARBA00022989"/>
    </source>
</evidence>
<dbReference type="PANTHER" id="PTHR12639:SF7">
    <property type="entry name" value="HTTM DOMAIN-CONTAINING PROTEIN"/>
    <property type="match status" value="1"/>
</dbReference>
<proteinExistence type="predicted"/>
<dbReference type="EMBL" id="JAESIY010000009">
    <property type="protein sequence ID" value="MBL3657844.1"/>
    <property type="molecule type" value="Genomic_DNA"/>
</dbReference>
<evidence type="ECO:0000313" key="9">
    <source>
        <dbReference type="EMBL" id="MBL3657844.1"/>
    </source>
</evidence>
<evidence type="ECO:0000256" key="5">
    <source>
        <dbReference type="ARBA" id="ARBA00023157"/>
    </source>
</evidence>
<comment type="subcellular location">
    <subcellularLocation>
        <location evidence="1">Endomembrane system</location>
        <topology evidence="1">Multi-pass membrane protein</topology>
    </subcellularLocation>
</comment>
<protein>
    <submittedName>
        <fullName evidence="9">HTTM domain-containing protein</fullName>
    </submittedName>
</protein>
<keyword evidence="6" id="KW-0456">Lyase</keyword>
<dbReference type="InterPro" id="IPR011020">
    <property type="entry name" value="HTTM-like"/>
</dbReference>
<dbReference type="InterPro" id="IPR007782">
    <property type="entry name" value="VKG_COase"/>
</dbReference>
<evidence type="ECO:0000256" key="7">
    <source>
        <dbReference type="SAM" id="Phobius"/>
    </source>
</evidence>
<comment type="caution">
    <text evidence="9">The sequence shown here is derived from an EMBL/GenBank/DDBJ whole genome shotgun (WGS) entry which is preliminary data.</text>
</comment>
<feature type="transmembrane region" description="Helical" evidence="7">
    <location>
        <begin position="215"/>
        <end position="248"/>
    </location>
</feature>
<reference evidence="9" key="1">
    <citation type="submission" date="2021-01" db="EMBL/GenBank/DDBJ databases">
        <title>Fulvivirga kasyanovii gen. nov., sp nov., a novel member of the phylum Bacteroidetes isolated from seawater in a mussel farm.</title>
        <authorList>
            <person name="Zhao L.-H."/>
            <person name="Wang Z.-J."/>
        </authorList>
    </citation>
    <scope>NUCLEOTIDE SEQUENCE</scope>
    <source>
        <strain evidence="9">2943</strain>
    </source>
</reference>
<gene>
    <name evidence="9" type="ORF">JL102_16965</name>
</gene>
<dbReference type="GO" id="GO:0019842">
    <property type="term" value="F:vitamin binding"/>
    <property type="evidence" value="ECO:0007669"/>
    <property type="project" value="TreeGrafter"/>
</dbReference>
<evidence type="ECO:0000313" key="10">
    <source>
        <dbReference type="Proteomes" id="UP000659388"/>
    </source>
</evidence>